<evidence type="ECO:0000313" key="1">
    <source>
        <dbReference type="EMBL" id="ARM86289.1"/>
    </source>
</evidence>
<reference evidence="1 2" key="1">
    <citation type="submission" date="2017-04" db="EMBL/GenBank/DDBJ databases">
        <title>Genome Sequence of Marinobacter salarius strain SMR5 Isolated from a culture of the Diatom Skeletonema marinoi.</title>
        <authorList>
            <person name="Topel M."/>
            <person name="Pinder M.I.M."/>
            <person name="Johansson O.N."/>
            <person name="Kourtchenko O."/>
            <person name="Godhe A."/>
            <person name="Clarke A.K."/>
        </authorList>
    </citation>
    <scope>NUCLEOTIDE SEQUENCE [LARGE SCALE GENOMIC DNA]</scope>
    <source>
        <strain evidence="1 2">SMR5</strain>
        <plasmid evidence="2">Plasmid psmr5</plasmid>
    </source>
</reference>
<dbReference type="EMBL" id="CP020932">
    <property type="protein sequence ID" value="ARM86289.1"/>
    <property type="molecule type" value="Genomic_DNA"/>
</dbReference>
<keyword evidence="1" id="KW-0614">Plasmid</keyword>
<accession>A0A1W6KG43</accession>
<sequence>MIRAATERIFLIMVIDMNIQASKIWLLTCALMLISAGSIASDDRLSTDYDETLNQDGERIKIWRSERIKGSDPASVQGLVTQERASVGLNLEGNSLVSKEERFMQSDELQAFENQISNQTESLGALGSLITDLESGSIWEMMEPVVGNWTVTSTAGNGTWTPATYLANYNEAMLQEKDGSATKERMVEVYEKNRSTGEERMVNSYIQETTTYEFDRRSVIALENPQTGETPANNNDGWSEWKQVGEPYDFSEWWPKREAVWRGLPVTQVQWYTVDHEAYKWIYKFVSGNEQIFLGTYTKTSVSEDAVFGPDGTQVSSSTDGCTYFCYSGEKSSAPEGRLNVRETTGTKPLPANGCYYDDTPVASTDSQAYKHPGVKYEDEYGLTNKNTGNPRFVATTWYSTNQYVGGDHILNTFYFDGVEVHKDMTKPGMSGGGTGCIMLCGGIGGIGGSGSYGAIFDYEFFYGTNPEDHGPGAELVYPVTTARNGGPARNTNTNYTETNVVKTSDLPIRWNSGGKEFYLGAKMSETRDTVTSAYNGSTWTNIERTYQVCMRNR</sequence>
<dbReference type="Proteomes" id="UP000193100">
    <property type="component" value="Plasmid pSMR5"/>
</dbReference>
<gene>
    <name evidence="1" type="ORF">MARSALSMR5_04272</name>
</gene>
<evidence type="ECO:0000313" key="2">
    <source>
        <dbReference type="Proteomes" id="UP000193100"/>
    </source>
</evidence>
<geneLocation type="plasmid" evidence="2">
    <name>psmr5</name>
</geneLocation>
<dbReference type="GeneID" id="77258165"/>
<dbReference type="AlphaFoldDB" id="A0A1W6KG43"/>
<protein>
    <submittedName>
        <fullName evidence="1">Uncharacterized protein</fullName>
    </submittedName>
</protein>
<proteinExistence type="predicted"/>
<dbReference type="RefSeq" id="WP_157665670.1">
    <property type="nucleotide sequence ID" value="NZ_CP020932.1"/>
</dbReference>
<organism evidence="1 2">
    <name type="scientific">Marinobacter salarius</name>
    <dbReference type="NCBI Taxonomy" id="1420917"/>
    <lineage>
        <taxon>Bacteria</taxon>
        <taxon>Pseudomonadati</taxon>
        <taxon>Pseudomonadota</taxon>
        <taxon>Gammaproteobacteria</taxon>
        <taxon>Pseudomonadales</taxon>
        <taxon>Marinobacteraceae</taxon>
        <taxon>Marinobacter</taxon>
    </lineage>
</organism>
<name>A0A1W6KG43_9GAMM</name>